<dbReference type="InterPro" id="IPR029063">
    <property type="entry name" value="SAM-dependent_MTases_sf"/>
</dbReference>
<dbReference type="Gene3D" id="3.40.50.150">
    <property type="entry name" value="Vaccinia Virus protein VP39"/>
    <property type="match status" value="1"/>
</dbReference>
<accession>A0A9D9DL14</accession>
<keyword evidence="2 4" id="KW-0808">Transferase</keyword>
<dbReference type="CDD" id="cd02440">
    <property type="entry name" value="AdoMet_MTases"/>
    <property type="match status" value="1"/>
</dbReference>
<evidence type="ECO:0000313" key="5">
    <source>
        <dbReference type="Proteomes" id="UP000823632"/>
    </source>
</evidence>
<dbReference type="PANTHER" id="PTHR43591:SF24">
    <property type="entry name" value="2-METHOXY-6-POLYPRENYL-1,4-BENZOQUINOL METHYLASE, MITOCHONDRIAL"/>
    <property type="match status" value="1"/>
</dbReference>
<comment type="caution">
    <text evidence="4">The sequence shown here is derived from an EMBL/GenBank/DDBJ whole genome shotgun (WGS) entry which is preliminary data.</text>
</comment>
<dbReference type="Pfam" id="PF01209">
    <property type="entry name" value="Ubie_methyltran"/>
    <property type="match status" value="1"/>
</dbReference>
<organism evidence="4 5">
    <name type="scientific">Candidatus Scatousia excrementipullorum</name>
    <dbReference type="NCBI Taxonomy" id="2840936"/>
    <lineage>
        <taxon>Bacteria</taxon>
        <taxon>Candidatus Scatousia</taxon>
    </lineage>
</organism>
<dbReference type="GO" id="GO:0032259">
    <property type="term" value="P:methylation"/>
    <property type="evidence" value="ECO:0007669"/>
    <property type="project" value="UniProtKB-KW"/>
</dbReference>
<dbReference type="EC" id="2.1.1.-" evidence="4"/>
<feature type="non-terminal residue" evidence="4">
    <location>
        <position position="207"/>
    </location>
</feature>
<name>A0A9D9DL14_9BACT</name>
<reference evidence="4" key="1">
    <citation type="submission" date="2020-10" db="EMBL/GenBank/DDBJ databases">
        <authorList>
            <person name="Gilroy R."/>
        </authorList>
    </citation>
    <scope>NUCLEOTIDE SEQUENCE</scope>
    <source>
        <strain evidence="4">10192</strain>
    </source>
</reference>
<dbReference type="PANTHER" id="PTHR43591">
    <property type="entry name" value="METHYLTRANSFERASE"/>
    <property type="match status" value="1"/>
</dbReference>
<dbReference type="SUPFAM" id="SSF53335">
    <property type="entry name" value="S-adenosyl-L-methionine-dependent methyltransferases"/>
    <property type="match status" value="1"/>
</dbReference>
<keyword evidence="3" id="KW-0949">S-adenosyl-L-methionine</keyword>
<keyword evidence="1 4" id="KW-0489">Methyltransferase</keyword>
<evidence type="ECO:0000256" key="1">
    <source>
        <dbReference type="ARBA" id="ARBA00022603"/>
    </source>
</evidence>
<dbReference type="Proteomes" id="UP000823632">
    <property type="component" value="Unassembled WGS sequence"/>
</dbReference>
<keyword evidence="4" id="KW-0830">Ubiquinone</keyword>
<dbReference type="NCBIfam" id="TIGR01934">
    <property type="entry name" value="MenG_MenH_UbiE"/>
    <property type="match status" value="1"/>
</dbReference>
<evidence type="ECO:0000256" key="2">
    <source>
        <dbReference type="ARBA" id="ARBA00022679"/>
    </source>
</evidence>
<dbReference type="EMBL" id="JADIND010000008">
    <property type="protein sequence ID" value="MBO8429827.1"/>
    <property type="molecule type" value="Genomic_DNA"/>
</dbReference>
<evidence type="ECO:0000256" key="3">
    <source>
        <dbReference type="ARBA" id="ARBA00022691"/>
    </source>
</evidence>
<proteinExistence type="predicted"/>
<dbReference type="InterPro" id="IPR004033">
    <property type="entry name" value="UbiE/COQ5_MeTrFase"/>
</dbReference>
<sequence>MTISKNPEKIQEMFNIIAERYDRNNTLISLGTHNFIKYMSVKNLEIKSGAKILDSCTGTGDIANLIKIFNPDTEVTGVDFSKNMLDIAKRKFPSVKFIHADCTNLPFEDETFDIVTMSFGLRNIEDYGSALRETYRVLKSGGQFLHLDFGEKNFFSKVFNIIIPPLIKVFYGNFLPYTYLLESKNEFPPPDDLVKLFESYGFKKKFV</sequence>
<protein>
    <submittedName>
        <fullName evidence="4">Ubiquinone/menaquinone biosynthesis methyltransferase</fullName>
        <ecNumber evidence="4">2.1.1.-</ecNumber>
    </submittedName>
</protein>
<gene>
    <name evidence="4" type="ORF">IAC76_00430</name>
</gene>
<dbReference type="GO" id="GO:0008168">
    <property type="term" value="F:methyltransferase activity"/>
    <property type="evidence" value="ECO:0007669"/>
    <property type="project" value="UniProtKB-KW"/>
</dbReference>
<dbReference type="PROSITE" id="PS51608">
    <property type="entry name" value="SAM_MT_UBIE"/>
    <property type="match status" value="1"/>
</dbReference>
<evidence type="ECO:0000313" key="4">
    <source>
        <dbReference type="EMBL" id="MBO8429827.1"/>
    </source>
</evidence>
<reference evidence="4" key="2">
    <citation type="journal article" date="2021" name="PeerJ">
        <title>Extensive microbial diversity within the chicken gut microbiome revealed by metagenomics and culture.</title>
        <authorList>
            <person name="Gilroy R."/>
            <person name="Ravi A."/>
            <person name="Getino M."/>
            <person name="Pursley I."/>
            <person name="Horton D.L."/>
            <person name="Alikhan N.F."/>
            <person name="Baker D."/>
            <person name="Gharbi K."/>
            <person name="Hall N."/>
            <person name="Watson M."/>
            <person name="Adriaenssens E.M."/>
            <person name="Foster-Nyarko E."/>
            <person name="Jarju S."/>
            <person name="Secka A."/>
            <person name="Antonio M."/>
            <person name="Oren A."/>
            <person name="Chaudhuri R.R."/>
            <person name="La Ragione R."/>
            <person name="Hildebrand F."/>
            <person name="Pallen M.J."/>
        </authorList>
    </citation>
    <scope>NUCLEOTIDE SEQUENCE</scope>
    <source>
        <strain evidence="4">10192</strain>
    </source>
</reference>
<dbReference type="AlphaFoldDB" id="A0A9D9DL14"/>